<evidence type="ECO:0000259" key="1">
    <source>
        <dbReference type="Pfam" id="PF12146"/>
    </source>
</evidence>
<name>A0ABS6AWD6_9NOCA</name>
<evidence type="ECO:0000313" key="2">
    <source>
        <dbReference type="EMBL" id="MBU3062359.1"/>
    </source>
</evidence>
<dbReference type="Gene3D" id="3.40.50.1820">
    <property type="entry name" value="alpha/beta hydrolase"/>
    <property type="match status" value="1"/>
</dbReference>
<feature type="domain" description="Serine aminopeptidase S33" evidence="1">
    <location>
        <begin position="11"/>
        <end position="74"/>
    </location>
</feature>
<organism evidence="2 3">
    <name type="scientific">Nocardia albiluteola</name>
    <dbReference type="NCBI Taxonomy" id="2842303"/>
    <lineage>
        <taxon>Bacteria</taxon>
        <taxon>Bacillati</taxon>
        <taxon>Actinomycetota</taxon>
        <taxon>Actinomycetes</taxon>
        <taxon>Mycobacteriales</taxon>
        <taxon>Nocardiaceae</taxon>
        <taxon>Nocardia</taxon>
    </lineage>
</organism>
<keyword evidence="3" id="KW-1185">Reference proteome</keyword>
<evidence type="ECO:0000313" key="3">
    <source>
        <dbReference type="Proteomes" id="UP000733379"/>
    </source>
</evidence>
<dbReference type="InterPro" id="IPR022742">
    <property type="entry name" value="Hydrolase_4"/>
</dbReference>
<dbReference type="EMBL" id="JAHKNI010000003">
    <property type="protein sequence ID" value="MBU3062359.1"/>
    <property type="molecule type" value="Genomic_DNA"/>
</dbReference>
<dbReference type="SUPFAM" id="SSF53474">
    <property type="entry name" value="alpha/beta-Hydrolases"/>
    <property type="match status" value="1"/>
</dbReference>
<dbReference type="Proteomes" id="UP000733379">
    <property type="component" value="Unassembled WGS sequence"/>
</dbReference>
<protein>
    <submittedName>
        <fullName evidence="2">Lysophospholipase</fullName>
    </submittedName>
</protein>
<dbReference type="Pfam" id="PF12146">
    <property type="entry name" value="Hydrolase_4"/>
    <property type="match status" value="1"/>
</dbReference>
<sequence>MNQAADSCGGAAEFCSPTTACSTPTGRLRCPLLVLHGGRDPIVELADQRPFVDAADTGDATLQVWDDGEHTIYNHSAERTAVVADWFAARFSVRK</sequence>
<dbReference type="RefSeq" id="WP_215917215.1">
    <property type="nucleotide sequence ID" value="NZ_JAHKNI010000003.1"/>
</dbReference>
<proteinExistence type="predicted"/>
<reference evidence="2 3" key="1">
    <citation type="submission" date="2021-06" db="EMBL/GenBank/DDBJ databases">
        <title>Actinomycetes sequencing.</title>
        <authorList>
            <person name="Shan Q."/>
        </authorList>
    </citation>
    <scope>NUCLEOTIDE SEQUENCE [LARGE SCALE GENOMIC DNA]</scope>
    <source>
        <strain evidence="2 3">NEAU-G5</strain>
    </source>
</reference>
<gene>
    <name evidence="2" type="ORF">KO481_12580</name>
</gene>
<dbReference type="InterPro" id="IPR029058">
    <property type="entry name" value="AB_hydrolase_fold"/>
</dbReference>
<accession>A0ABS6AWD6</accession>
<comment type="caution">
    <text evidence="2">The sequence shown here is derived from an EMBL/GenBank/DDBJ whole genome shotgun (WGS) entry which is preliminary data.</text>
</comment>